<dbReference type="InterPro" id="IPR013785">
    <property type="entry name" value="Aldolase_TIM"/>
</dbReference>
<dbReference type="InterPro" id="IPR002480">
    <property type="entry name" value="DAHP_synth_2"/>
</dbReference>
<dbReference type="PANTHER" id="PTHR21337:SF0">
    <property type="entry name" value="PHOSPHO-2-DEHYDRO-3-DEOXYHEPTONATE ALDOLASE"/>
    <property type="match status" value="1"/>
</dbReference>
<gene>
    <name evidence="5" type="ORF">D3C57_144735</name>
</gene>
<dbReference type="GO" id="GO:0003849">
    <property type="term" value="F:3-deoxy-7-phosphoheptulonate synthase activity"/>
    <property type="evidence" value="ECO:0007669"/>
    <property type="project" value="UniProtKB-EC"/>
</dbReference>
<evidence type="ECO:0000313" key="6">
    <source>
        <dbReference type="Proteomes" id="UP000281594"/>
    </source>
</evidence>
<keyword evidence="4" id="KW-0028">Amino-acid biosynthesis</keyword>
<reference evidence="5 6" key="1">
    <citation type="journal article" date="2018" name="J. Biol. Chem.">
        <title>Discovery of the actinoplanic acid pathway in Streptomyces rapamycinicus reveals a genetically conserved synergism with rapamycin.</title>
        <authorList>
            <person name="Mrak P."/>
            <person name="Krastel P."/>
            <person name="Pivk Lukancic P."/>
            <person name="Tao J."/>
            <person name="Pistorius D."/>
            <person name="Moore C.M."/>
        </authorList>
    </citation>
    <scope>NUCLEOTIDE SEQUENCE [LARGE SCALE GENOMIC DNA]</scope>
    <source>
        <strain evidence="5 6">NRRL 5491</strain>
    </source>
</reference>
<evidence type="ECO:0000256" key="4">
    <source>
        <dbReference type="RuleBase" id="RU363071"/>
    </source>
</evidence>
<keyword evidence="3" id="KW-0464">Manganese</keyword>
<protein>
    <recommendedName>
        <fullName evidence="4">Phospho-2-dehydro-3-deoxyheptonate aldolase</fullName>
        <ecNumber evidence="4">2.5.1.54</ecNumber>
    </recommendedName>
</protein>
<evidence type="ECO:0000256" key="2">
    <source>
        <dbReference type="ARBA" id="ARBA00022679"/>
    </source>
</evidence>
<feature type="binding site" evidence="3">
    <location>
        <begin position="220"/>
        <end position="221"/>
    </location>
    <ligand>
        <name>phosphoenolpyruvate</name>
        <dbReference type="ChEBI" id="CHEBI:58702"/>
    </ligand>
</feature>
<dbReference type="Proteomes" id="UP000281594">
    <property type="component" value="Unassembled WGS sequence"/>
</dbReference>
<comment type="pathway">
    <text evidence="4">Metabolic intermediate biosynthesis; chorismate biosynthesis; chorismate from D-erythrose 4-phosphate and phosphoenolpyruvate: step 1/7.</text>
</comment>
<organism evidence="5 6">
    <name type="scientific">Streptomyces rapamycinicus (strain ATCC 29253 / DSM 41530 / NRRL 5491 / AYB-994)</name>
    <name type="common">Streptomyces hygroscopicus (strain ATCC 29253)</name>
    <dbReference type="NCBI Taxonomy" id="1343740"/>
    <lineage>
        <taxon>Bacteria</taxon>
        <taxon>Bacillati</taxon>
        <taxon>Actinomycetota</taxon>
        <taxon>Actinomycetes</taxon>
        <taxon>Kitasatosporales</taxon>
        <taxon>Streptomycetaceae</taxon>
        <taxon>Streptomyces</taxon>
        <taxon>Streptomyces violaceusniger group</taxon>
    </lineage>
</organism>
<comment type="similarity">
    <text evidence="1 4">Belongs to the class-II DAHP synthase family.</text>
</comment>
<dbReference type="SUPFAM" id="SSF51569">
    <property type="entry name" value="Aldolase"/>
    <property type="match status" value="1"/>
</dbReference>
<dbReference type="GO" id="GO:0009423">
    <property type="term" value="P:chorismate biosynthetic process"/>
    <property type="evidence" value="ECO:0007669"/>
    <property type="project" value="UniProtKB-UniPathway"/>
</dbReference>
<feature type="binding site" evidence="3">
    <location>
        <position position="69"/>
    </location>
    <ligand>
        <name>Mn(2+)</name>
        <dbReference type="ChEBI" id="CHEBI:29035"/>
    </ligand>
</feature>
<evidence type="ECO:0000313" key="5">
    <source>
        <dbReference type="EMBL" id="RLV71792.1"/>
    </source>
</evidence>
<dbReference type="GO" id="GO:0009073">
    <property type="term" value="P:aromatic amino acid family biosynthetic process"/>
    <property type="evidence" value="ECO:0007669"/>
    <property type="project" value="UniProtKB-KW"/>
</dbReference>
<dbReference type="UniPathway" id="UPA00053">
    <property type="reaction ID" value="UER00084"/>
</dbReference>
<name>A0A3L8QXV9_STRRN</name>
<dbReference type="EMBL" id="QYCY01000004">
    <property type="protein sequence ID" value="RLV71792.1"/>
    <property type="molecule type" value="Genomic_DNA"/>
</dbReference>
<keyword evidence="3" id="KW-0170">Cobalt</keyword>
<feature type="binding site" evidence="3">
    <location>
        <position position="348"/>
    </location>
    <ligand>
        <name>Mn(2+)</name>
        <dbReference type="ChEBI" id="CHEBI:29035"/>
    </ligand>
</feature>
<comment type="catalytic activity">
    <reaction evidence="4">
        <text>D-erythrose 4-phosphate + phosphoenolpyruvate + H2O = 7-phospho-2-dehydro-3-deoxy-D-arabino-heptonate + phosphate</text>
        <dbReference type="Rhea" id="RHEA:14717"/>
        <dbReference type="ChEBI" id="CHEBI:15377"/>
        <dbReference type="ChEBI" id="CHEBI:16897"/>
        <dbReference type="ChEBI" id="CHEBI:43474"/>
        <dbReference type="ChEBI" id="CHEBI:58394"/>
        <dbReference type="ChEBI" id="CHEBI:58702"/>
        <dbReference type="EC" id="2.5.1.54"/>
    </reaction>
</comment>
<keyword evidence="4" id="KW-0057">Aromatic amino acid biosynthesis</keyword>
<keyword evidence="3" id="KW-0104">Cadmium</keyword>
<sequence length="392" mass="42349">MMGAPLPSAWESLPAEQQPEWDAHPAHAAALGRLRGAAPLVTHTEVATLGWGLAKVARGQARLVQAGDCAESFYESGAGHTAAKASALDALADRMAARTGQWVLRIGRIAGQYAKPRSAPVETVDGVTLPVFRGHMVNLETASELARRPDPRRMVWAYHASTEILRDLRARRLAAADGGRLGPWSSHEALVLDYEAGLVRHDPAAGRSLLGSTHFPWIGERTRQLDHAHVALLASVRNPVGCKIGPSTTPDILLRLCAALDPDRVPGRLSLIFRMGRGAVAEALPPLVRAVVSAGHPVVWLSDPMHGNTRRAAGGLKTRYLADLIAESREFRRVVERAGRHVGGLHLEVAAERVTECVGRPEEENALTERYLSLCDPRLTVEQASELIDAVF</sequence>
<feature type="binding site" evidence="3">
    <location>
        <position position="243"/>
    </location>
    <ligand>
        <name>phosphoenolpyruvate</name>
        <dbReference type="ChEBI" id="CHEBI:58702"/>
    </ligand>
</feature>
<evidence type="ECO:0000256" key="1">
    <source>
        <dbReference type="ARBA" id="ARBA00008911"/>
    </source>
</evidence>
<dbReference type="AlphaFoldDB" id="A0A3L8QXV9"/>
<dbReference type="PANTHER" id="PTHR21337">
    <property type="entry name" value="PHOSPHO-2-DEHYDRO-3-DEOXYHEPTONATE ALDOLASE 1, 2"/>
    <property type="match status" value="1"/>
</dbReference>
<feature type="binding site" evidence="3">
    <location>
        <position position="108"/>
    </location>
    <ligand>
        <name>phosphoenolpyruvate</name>
        <dbReference type="ChEBI" id="CHEBI:58702"/>
    </ligand>
</feature>
<dbReference type="RefSeq" id="WP_121826394.1">
    <property type="nucleotide sequence ID" value="NC_022785.1"/>
</dbReference>
<accession>A0A3L8QXV9</accession>
<comment type="caution">
    <text evidence="5">The sequence shown here is derived from an EMBL/GenBank/DDBJ whole genome shotgun (WGS) entry which is preliminary data.</text>
</comment>
<proteinExistence type="inferred from homology"/>
<feature type="binding site" evidence="3">
    <location>
        <position position="306"/>
    </location>
    <ligand>
        <name>phosphoenolpyruvate</name>
        <dbReference type="ChEBI" id="CHEBI:58702"/>
    </ligand>
</feature>
<dbReference type="Pfam" id="PF01474">
    <property type="entry name" value="DAHP_synth_2"/>
    <property type="match status" value="2"/>
</dbReference>
<dbReference type="STRING" id="1343740.M271_50040"/>
<dbReference type="GO" id="GO:0008652">
    <property type="term" value="P:amino acid biosynthetic process"/>
    <property type="evidence" value="ECO:0007669"/>
    <property type="project" value="UniProtKB-KW"/>
</dbReference>
<dbReference type="Gene3D" id="3.20.20.70">
    <property type="entry name" value="Aldolase class I"/>
    <property type="match status" value="1"/>
</dbReference>
<comment type="cofactor">
    <cofactor evidence="3">
        <name>Mn(2+)</name>
        <dbReference type="ChEBI" id="CHEBI:29035"/>
    </cofactor>
    <cofactor evidence="3">
        <name>Co(2+)</name>
        <dbReference type="ChEBI" id="CHEBI:48828"/>
    </cofactor>
    <cofactor evidence="3">
        <name>Cd(2+)</name>
        <dbReference type="ChEBI" id="CHEBI:48775"/>
    </cofactor>
    <text evidence="3">Binds 1 divalent cation per subunit. The enzyme is active with manganese, cobalt or cadmium ions.</text>
</comment>
<keyword evidence="2 4" id="KW-0808">Transferase</keyword>
<feature type="binding site" evidence="3">
    <location>
        <position position="274"/>
    </location>
    <ligand>
        <name>phosphoenolpyruvate</name>
        <dbReference type="ChEBI" id="CHEBI:58702"/>
    </ligand>
</feature>
<dbReference type="EC" id="2.5.1.54" evidence="4"/>
<feature type="binding site" evidence="3">
    <location>
        <position position="376"/>
    </location>
    <ligand>
        <name>Mn(2+)</name>
        <dbReference type="ChEBI" id="CHEBI:29035"/>
    </ligand>
</feature>
<evidence type="ECO:0000256" key="3">
    <source>
        <dbReference type="PIRSR" id="PIRSR602480-1"/>
    </source>
</evidence>